<feature type="coiled-coil region" evidence="1">
    <location>
        <begin position="7"/>
        <end position="34"/>
    </location>
</feature>
<feature type="domain" description="MvaT DNA-binding" evidence="2">
    <location>
        <begin position="80"/>
        <end position="116"/>
    </location>
</feature>
<gene>
    <name evidence="3" type="ORF">SAMN02745752_00296</name>
</gene>
<evidence type="ECO:0000313" key="4">
    <source>
        <dbReference type="Proteomes" id="UP000182350"/>
    </source>
</evidence>
<sequence>MSILASYREKEELLRKLQDELKKMEENQQLKKELDFKSEVEALLDKHQRSVADLLEIFGLNASTSTKVSGRGNRRSRKMKVYQNPKTGEKIETRGGNHKILKEWKKEHGSETVEGWLVEEKD</sequence>
<proteinExistence type="predicted"/>
<dbReference type="STRING" id="1122209.SAMN02745752_00296"/>
<dbReference type="CDD" id="cd16170">
    <property type="entry name" value="MvaT_DBD"/>
    <property type="match status" value="1"/>
</dbReference>
<dbReference type="EMBL" id="FPJW01000001">
    <property type="protein sequence ID" value="SFX03584.1"/>
    <property type="molecule type" value="Genomic_DNA"/>
</dbReference>
<dbReference type="AlphaFoldDB" id="A0A1K1TSP6"/>
<evidence type="ECO:0000256" key="1">
    <source>
        <dbReference type="SAM" id="Coils"/>
    </source>
</evidence>
<evidence type="ECO:0000313" key="3">
    <source>
        <dbReference type="EMBL" id="SFX03584.1"/>
    </source>
</evidence>
<accession>A0A1K1TSP6</accession>
<dbReference type="Pfam" id="PF22055">
    <property type="entry name" value="MvaT_DBD"/>
    <property type="match status" value="1"/>
</dbReference>
<dbReference type="OrthoDB" id="6367018at2"/>
<keyword evidence="1" id="KW-0175">Coiled coil</keyword>
<dbReference type="InterPro" id="IPR035616">
    <property type="entry name" value="MvaT_DBD"/>
</dbReference>
<dbReference type="RefSeq" id="WP_072324533.1">
    <property type="nucleotide sequence ID" value="NZ_FPJW01000001.1"/>
</dbReference>
<organism evidence="3 4">
    <name type="scientific">Marinospirillum alkaliphilum DSM 21637</name>
    <dbReference type="NCBI Taxonomy" id="1122209"/>
    <lineage>
        <taxon>Bacteria</taxon>
        <taxon>Pseudomonadati</taxon>
        <taxon>Pseudomonadota</taxon>
        <taxon>Gammaproteobacteria</taxon>
        <taxon>Oceanospirillales</taxon>
        <taxon>Oceanospirillaceae</taxon>
        <taxon>Marinospirillum</taxon>
    </lineage>
</organism>
<name>A0A1K1TSP6_9GAMM</name>
<evidence type="ECO:0000259" key="2">
    <source>
        <dbReference type="Pfam" id="PF22055"/>
    </source>
</evidence>
<protein>
    <submittedName>
        <fullName evidence="3">H-NS histone family protein</fullName>
    </submittedName>
</protein>
<keyword evidence="4" id="KW-1185">Reference proteome</keyword>
<dbReference type="NCBIfam" id="NF041859">
    <property type="entry name" value="silencer_MvaTU"/>
    <property type="match status" value="1"/>
</dbReference>
<dbReference type="Proteomes" id="UP000182350">
    <property type="component" value="Unassembled WGS sequence"/>
</dbReference>
<reference evidence="3 4" key="1">
    <citation type="submission" date="2016-11" db="EMBL/GenBank/DDBJ databases">
        <authorList>
            <person name="Jaros S."/>
            <person name="Januszkiewicz K."/>
            <person name="Wedrychowicz H."/>
        </authorList>
    </citation>
    <scope>NUCLEOTIDE SEQUENCE [LARGE SCALE GENOMIC DNA]</scope>
    <source>
        <strain evidence="3 4">DSM 21637</strain>
    </source>
</reference>